<dbReference type="SUPFAM" id="SSF141734">
    <property type="entry name" value="HisI-like"/>
    <property type="match status" value="1"/>
</dbReference>
<dbReference type="GO" id="GO:0000105">
    <property type="term" value="P:L-histidine biosynthetic process"/>
    <property type="evidence" value="ECO:0007669"/>
    <property type="project" value="UniProtKB-UniRule"/>
</dbReference>
<comment type="cofactor">
    <cofactor evidence="7">
        <name>Zn(2+)</name>
        <dbReference type="ChEBI" id="CHEBI:29105"/>
    </cofactor>
    <text evidence="7">Binds 1 zinc ion per subunit.</text>
</comment>
<keyword evidence="7" id="KW-0479">Metal-binding</keyword>
<name>A0A088E6L3_9CREN</name>
<evidence type="ECO:0000256" key="5">
    <source>
        <dbReference type="ARBA" id="ARBA00022801"/>
    </source>
</evidence>
<dbReference type="GO" id="GO:0008270">
    <property type="term" value="F:zinc ion binding"/>
    <property type="evidence" value="ECO:0007669"/>
    <property type="project" value="UniProtKB-UniRule"/>
</dbReference>
<dbReference type="GO" id="GO:0004635">
    <property type="term" value="F:phosphoribosyl-AMP cyclohydrolase activity"/>
    <property type="evidence" value="ECO:0007669"/>
    <property type="project" value="UniProtKB-UniRule"/>
</dbReference>
<feature type="binding site" evidence="7">
    <location>
        <position position="86"/>
    </location>
    <ligand>
        <name>Zn(2+)</name>
        <dbReference type="ChEBI" id="CHEBI:29105"/>
        <note>ligand shared between dimeric partners</note>
    </ligand>
</feature>
<feature type="domain" description="Phosphoribosyl-AMP cyclohydrolase" evidence="8">
    <location>
        <begin position="38"/>
        <end position="111"/>
    </location>
</feature>
<dbReference type="EC" id="3.5.4.19" evidence="7"/>
<keyword evidence="3 7" id="KW-0963">Cytoplasm</keyword>
<comment type="similarity">
    <text evidence="7">Belongs to the PRA-CH family.</text>
</comment>
<dbReference type="GO" id="GO:0005737">
    <property type="term" value="C:cytoplasm"/>
    <property type="evidence" value="ECO:0007669"/>
    <property type="project" value="UniProtKB-SubCell"/>
</dbReference>
<comment type="cofactor">
    <cofactor evidence="7">
        <name>Mg(2+)</name>
        <dbReference type="ChEBI" id="CHEBI:18420"/>
    </cofactor>
    <text evidence="7">Binds 1 Mg(2+) ion per subunit.</text>
</comment>
<proteinExistence type="inferred from homology"/>
<feature type="binding site" evidence="7">
    <location>
        <position position="102"/>
    </location>
    <ligand>
        <name>Zn(2+)</name>
        <dbReference type="ChEBI" id="CHEBI:29105"/>
        <note>ligand shared between dimeric partners</note>
    </ligand>
</feature>
<dbReference type="GO" id="GO:0004636">
    <property type="term" value="F:phosphoribosyl-ATP diphosphatase activity"/>
    <property type="evidence" value="ECO:0007669"/>
    <property type="project" value="UniProtKB-ARBA"/>
</dbReference>
<evidence type="ECO:0000256" key="7">
    <source>
        <dbReference type="HAMAP-Rule" id="MF_01021"/>
    </source>
</evidence>
<dbReference type="OMA" id="TGYRSCF"/>
<dbReference type="PANTHER" id="PTHR42945:SF1">
    <property type="entry name" value="HISTIDINE BIOSYNTHESIS BIFUNCTIONAL PROTEIN HIS7"/>
    <property type="match status" value="1"/>
</dbReference>
<comment type="subcellular location">
    <subcellularLocation>
        <location evidence="7">Cytoplasm</location>
    </subcellularLocation>
</comment>
<evidence type="ECO:0000256" key="4">
    <source>
        <dbReference type="ARBA" id="ARBA00022605"/>
    </source>
</evidence>
<reference evidence="9 10" key="1">
    <citation type="journal article" date="2014" name="J. Bacteriol.">
        <title>Role of an Archaeal PitA Transporter in the Copper and Arsenic Resistance of Metallosphaera sedula, an Extreme Thermoacidophile.</title>
        <authorList>
            <person name="McCarthy S."/>
            <person name="Ai C."/>
            <person name="Wheaton G."/>
            <person name="Tevatia R."/>
            <person name="Eckrich V."/>
            <person name="Kelly R."/>
            <person name="Blum P."/>
        </authorList>
    </citation>
    <scope>NUCLEOTIDE SEQUENCE [LARGE SCALE GENOMIC DNA]</scope>
    <source>
        <strain evidence="9 10">CuR1</strain>
    </source>
</reference>
<dbReference type="InterPro" id="IPR026660">
    <property type="entry name" value="PRA-CH"/>
</dbReference>
<dbReference type="EMBL" id="CP008822">
    <property type="protein sequence ID" value="AIM28074.1"/>
    <property type="molecule type" value="Genomic_DNA"/>
</dbReference>
<comment type="function">
    <text evidence="7">Catalyzes the hydrolysis of the adenine ring of phosphoribosyl-AMP.</text>
</comment>
<keyword evidence="7" id="KW-0460">Magnesium</keyword>
<evidence type="ECO:0000256" key="3">
    <source>
        <dbReference type="ARBA" id="ARBA00022490"/>
    </source>
</evidence>
<feature type="binding site" evidence="7">
    <location>
        <position position="87"/>
    </location>
    <ligand>
        <name>Mg(2+)</name>
        <dbReference type="ChEBI" id="CHEBI:18420"/>
    </ligand>
</feature>
<dbReference type="Proteomes" id="UP000029084">
    <property type="component" value="Chromosome"/>
</dbReference>
<dbReference type="GO" id="GO:0000287">
    <property type="term" value="F:magnesium ion binding"/>
    <property type="evidence" value="ECO:0007669"/>
    <property type="project" value="UniProtKB-UniRule"/>
</dbReference>
<keyword evidence="7" id="KW-0862">Zinc</keyword>
<dbReference type="HAMAP" id="MF_01021">
    <property type="entry name" value="HisI"/>
    <property type="match status" value="1"/>
</dbReference>
<accession>A0A088E6L3</accession>
<dbReference type="UniPathway" id="UPA00031">
    <property type="reaction ID" value="UER00008"/>
</dbReference>
<comment type="catalytic activity">
    <reaction evidence="1 7">
        <text>1-(5-phospho-beta-D-ribosyl)-5'-AMP + H2O = 1-(5-phospho-beta-D-ribosyl)-5-[(5-phospho-beta-D-ribosylamino)methylideneamino]imidazole-4-carboxamide</text>
        <dbReference type="Rhea" id="RHEA:20049"/>
        <dbReference type="ChEBI" id="CHEBI:15377"/>
        <dbReference type="ChEBI" id="CHEBI:58435"/>
        <dbReference type="ChEBI" id="CHEBI:59457"/>
        <dbReference type="EC" id="3.5.4.19"/>
    </reaction>
</comment>
<dbReference type="InterPro" id="IPR002496">
    <property type="entry name" value="PRib_AMP_CycHydrolase_dom"/>
</dbReference>
<protein>
    <recommendedName>
        <fullName evidence="7">Phosphoribosyl-AMP cyclohydrolase</fullName>
        <shortName evidence="7">PRA-CH</shortName>
        <ecNumber evidence="7">3.5.4.19</ecNumber>
    </recommendedName>
</protein>
<feature type="binding site" evidence="7">
    <location>
        <position position="109"/>
    </location>
    <ligand>
        <name>Zn(2+)</name>
        <dbReference type="ChEBI" id="CHEBI:29105"/>
        <note>ligand shared between dimeric partners</note>
    </ligand>
</feature>
<dbReference type="FunFam" id="3.10.20.810:FF:000001">
    <property type="entry name" value="Histidine biosynthesis bifunctional protein HisIE"/>
    <property type="match status" value="1"/>
</dbReference>
<dbReference type="NCBIfam" id="NF000768">
    <property type="entry name" value="PRK00051.1"/>
    <property type="match status" value="1"/>
</dbReference>
<comment type="subunit">
    <text evidence="7">Homodimer.</text>
</comment>
<dbReference type="Pfam" id="PF01502">
    <property type="entry name" value="PRA-CH"/>
    <property type="match status" value="1"/>
</dbReference>
<feature type="binding site" evidence="7">
    <location>
        <position position="89"/>
    </location>
    <ligand>
        <name>Mg(2+)</name>
        <dbReference type="ChEBI" id="CHEBI:18420"/>
    </ligand>
</feature>
<keyword evidence="4 7" id="KW-0028">Amino-acid biosynthesis</keyword>
<keyword evidence="6 7" id="KW-0368">Histidine biosynthesis</keyword>
<organism evidence="9 10">
    <name type="scientific">Metallosphaera sedula</name>
    <dbReference type="NCBI Taxonomy" id="43687"/>
    <lineage>
        <taxon>Archaea</taxon>
        <taxon>Thermoproteota</taxon>
        <taxon>Thermoprotei</taxon>
        <taxon>Sulfolobales</taxon>
        <taxon>Sulfolobaceae</taxon>
        <taxon>Metallosphaera</taxon>
    </lineage>
</organism>
<evidence type="ECO:0000313" key="9">
    <source>
        <dbReference type="EMBL" id="AIM28074.1"/>
    </source>
</evidence>
<evidence type="ECO:0000256" key="6">
    <source>
        <dbReference type="ARBA" id="ARBA00023102"/>
    </source>
</evidence>
<comment type="pathway">
    <text evidence="2 7">Amino-acid biosynthesis; L-histidine biosynthesis; L-histidine from 5-phospho-alpha-D-ribose 1-diphosphate: step 3/9.</text>
</comment>
<dbReference type="Gene3D" id="3.10.20.810">
    <property type="entry name" value="Phosphoribosyl-AMP cyclohydrolase"/>
    <property type="match status" value="1"/>
</dbReference>
<gene>
    <name evidence="7" type="primary">hisI</name>
    <name evidence="9" type="ORF">HA72_1950</name>
</gene>
<dbReference type="InterPro" id="IPR038019">
    <property type="entry name" value="PRib_AMP_CycHydrolase_sf"/>
</dbReference>
<keyword evidence="5 7" id="KW-0378">Hydrolase</keyword>
<evidence type="ECO:0000256" key="2">
    <source>
        <dbReference type="ARBA" id="ARBA00005169"/>
    </source>
</evidence>
<dbReference type="AlphaFoldDB" id="A0A088E6L3"/>
<evidence type="ECO:0000259" key="8">
    <source>
        <dbReference type="Pfam" id="PF01502"/>
    </source>
</evidence>
<evidence type="ECO:0000313" key="10">
    <source>
        <dbReference type="Proteomes" id="UP000029084"/>
    </source>
</evidence>
<feature type="binding site" evidence="7">
    <location>
        <position position="85"/>
    </location>
    <ligand>
        <name>Mg(2+)</name>
        <dbReference type="ChEBI" id="CHEBI:18420"/>
    </ligand>
</feature>
<evidence type="ECO:0000256" key="1">
    <source>
        <dbReference type="ARBA" id="ARBA00000024"/>
    </source>
</evidence>
<dbReference type="PANTHER" id="PTHR42945">
    <property type="entry name" value="HISTIDINE BIOSYNTHESIS BIFUNCTIONAL PROTEIN"/>
    <property type="match status" value="1"/>
</dbReference>
<sequence length="120" mass="13595">MKMDRETAEAIASKLNYRHEMNTVIAVLQDVESKEVLMVGNMNREAVVLTLTTGLVHFWSLSRNRLWLKGETSGNFQYLQDFKIDCDGDAIVAMVKSGGPVCHTGNRTCFYRDSSNFLKE</sequence>